<evidence type="ECO:0000256" key="4">
    <source>
        <dbReference type="ARBA" id="ARBA00023002"/>
    </source>
</evidence>
<comment type="cofactor">
    <cofactor evidence="1">
        <name>Fe(2+)</name>
        <dbReference type="ChEBI" id="CHEBI:29033"/>
    </cofactor>
</comment>
<keyword evidence="3" id="KW-0223">Dioxygenase</keyword>
<reference evidence="7" key="1">
    <citation type="journal article" date="2020" name="New Phytol.">
        <title>Comparative genomics reveals dynamic genome evolution in host specialist ectomycorrhizal fungi.</title>
        <authorList>
            <person name="Lofgren L.A."/>
            <person name="Nguyen N.H."/>
            <person name="Vilgalys R."/>
            <person name="Ruytinx J."/>
            <person name="Liao H.L."/>
            <person name="Branco S."/>
            <person name="Kuo A."/>
            <person name="LaButti K."/>
            <person name="Lipzen A."/>
            <person name="Andreopoulos W."/>
            <person name="Pangilinan J."/>
            <person name="Riley R."/>
            <person name="Hundley H."/>
            <person name="Na H."/>
            <person name="Barry K."/>
            <person name="Grigoriev I.V."/>
            <person name="Stajich J.E."/>
            <person name="Kennedy P.G."/>
        </authorList>
    </citation>
    <scope>NUCLEOTIDE SEQUENCE</scope>
    <source>
        <strain evidence="7">DOB743</strain>
    </source>
</reference>
<keyword evidence="2" id="KW-0479">Metal-binding</keyword>
<dbReference type="GO" id="GO:0046872">
    <property type="term" value="F:metal ion binding"/>
    <property type="evidence" value="ECO:0007669"/>
    <property type="project" value="UniProtKB-KW"/>
</dbReference>
<sequence>MNRAKDYVNWDVERYGESVKAPQPNREGLPTGEPERLRKYYPESDLGKISQPATIVDRHGKILTIYLPNILTPSPAKVPWRSTGFCAPQCDGEFGAGRVTISPAYFMQMHERIQDPLVTSASYSIAEVQAWLAALSTTEFFWNAITAAVAPDLFQAGSAAISDALRQVSSNPNKSAAASQWPSIFSGLEVIANRVTLSHRDPGGAPTLYDLLVSLGIGHAATMKLADVQAELDYFPGTMLYISGKVLEHSVGPWVNGERIVIAHFMKDKVHDRMGVPRPAFPMQSFFLEMVGKEVRSSRKSQRR</sequence>
<dbReference type="AlphaFoldDB" id="A0A9P7CV31"/>
<keyword evidence="8" id="KW-1185">Reference proteome</keyword>
<evidence type="ECO:0000256" key="3">
    <source>
        <dbReference type="ARBA" id="ARBA00022964"/>
    </source>
</evidence>
<evidence type="ECO:0000256" key="2">
    <source>
        <dbReference type="ARBA" id="ARBA00022723"/>
    </source>
</evidence>
<accession>A0A9P7CV31</accession>
<comment type="caution">
    <text evidence="7">The sequence shown here is derived from an EMBL/GenBank/DDBJ whole genome shotgun (WGS) entry which is preliminary data.</text>
</comment>
<protein>
    <recommendedName>
        <fullName evidence="6">2OGFeDO JBP1/TET oxygenase domain-containing protein</fullName>
    </recommendedName>
</protein>
<dbReference type="Pfam" id="PF12851">
    <property type="entry name" value="Tet_JBP"/>
    <property type="match status" value="1"/>
</dbReference>
<dbReference type="Proteomes" id="UP000714275">
    <property type="component" value="Unassembled WGS sequence"/>
</dbReference>
<proteinExistence type="predicted"/>
<dbReference type="GO" id="GO:0051213">
    <property type="term" value="F:dioxygenase activity"/>
    <property type="evidence" value="ECO:0007669"/>
    <property type="project" value="UniProtKB-KW"/>
</dbReference>
<evidence type="ECO:0000256" key="5">
    <source>
        <dbReference type="ARBA" id="ARBA00023004"/>
    </source>
</evidence>
<evidence type="ECO:0000259" key="6">
    <source>
        <dbReference type="Pfam" id="PF12851"/>
    </source>
</evidence>
<gene>
    <name evidence="7" type="ORF">EV702DRAFT_985992</name>
</gene>
<dbReference type="Gene3D" id="3.60.130.30">
    <property type="match status" value="1"/>
</dbReference>
<name>A0A9P7CV31_9AGAM</name>
<keyword evidence="4" id="KW-0560">Oxidoreductase</keyword>
<dbReference type="InterPro" id="IPR024779">
    <property type="entry name" value="2OGFeDO_JBP1/TET_oxygenase_dom"/>
</dbReference>
<feature type="domain" description="2OGFeDO JBP1/TET oxygenase" evidence="6">
    <location>
        <begin position="142"/>
        <end position="267"/>
    </location>
</feature>
<dbReference type="OrthoDB" id="3200752at2759"/>
<dbReference type="EMBL" id="JABBWD010000578">
    <property type="protein sequence ID" value="KAG1759531.1"/>
    <property type="molecule type" value="Genomic_DNA"/>
</dbReference>
<evidence type="ECO:0000256" key="1">
    <source>
        <dbReference type="ARBA" id="ARBA00001954"/>
    </source>
</evidence>
<organism evidence="7 8">
    <name type="scientific">Suillus placidus</name>
    <dbReference type="NCBI Taxonomy" id="48579"/>
    <lineage>
        <taxon>Eukaryota</taxon>
        <taxon>Fungi</taxon>
        <taxon>Dikarya</taxon>
        <taxon>Basidiomycota</taxon>
        <taxon>Agaricomycotina</taxon>
        <taxon>Agaricomycetes</taxon>
        <taxon>Agaricomycetidae</taxon>
        <taxon>Boletales</taxon>
        <taxon>Suillineae</taxon>
        <taxon>Suillaceae</taxon>
        <taxon>Suillus</taxon>
    </lineage>
</organism>
<evidence type="ECO:0000313" key="8">
    <source>
        <dbReference type="Proteomes" id="UP000714275"/>
    </source>
</evidence>
<keyword evidence="5" id="KW-0408">Iron</keyword>
<evidence type="ECO:0000313" key="7">
    <source>
        <dbReference type="EMBL" id="KAG1759531.1"/>
    </source>
</evidence>